<dbReference type="EMBL" id="CDSC02000158">
    <property type="protein sequence ID" value="SEH74832.1"/>
    <property type="molecule type" value="Genomic_DNA"/>
</dbReference>
<sequence>MEVQTHPMHPLKKVILRFPQPLVPLPLLEPMAQSRYGATQIMEVQTHPLAKVIPRFIQIHMPLLPLHMMAQSRCGAIQILEA</sequence>
<protein>
    <submittedName>
        <fullName evidence="1">Uncharacterized protein</fullName>
    </submittedName>
</protein>
<evidence type="ECO:0000313" key="2">
    <source>
        <dbReference type="Proteomes" id="UP000198988"/>
    </source>
</evidence>
<dbReference type="Proteomes" id="UP000198988">
    <property type="component" value="Unassembled WGS sequence"/>
</dbReference>
<name>A0A1H6KTA9_9GAMM</name>
<evidence type="ECO:0000313" key="1">
    <source>
        <dbReference type="EMBL" id="SEH74832.1"/>
    </source>
</evidence>
<reference evidence="2" key="1">
    <citation type="submission" date="2016-06" db="EMBL/GenBank/DDBJ databases">
        <authorList>
            <person name="Petersen J."/>
            <person name="Sayavedra L."/>
        </authorList>
    </citation>
    <scope>NUCLEOTIDE SEQUENCE [LARGE SCALE GENOMIC DNA]</scope>
    <source>
        <strain evidence="2">BazSymA</strain>
    </source>
</reference>
<organism evidence="1 2">
    <name type="scientific">Bathymodiolus azoricus thioautotrophic gill symbiont</name>
    <dbReference type="NCBI Taxonomy" id="235205"/>
    <lineage>
        <taxon>Bacteria</taxon>
        <taxon>Pseudomonadati</taxon>
        <taxon>Pseudomonadota</taxon>
        <taxon>Gammaproteobacteria</taxon>
        <taxon>sulfur-oxidizing symbionts</taxon>
    </lineage>
</organism>
<dbReference type="AlphaFoldDB" id="A0A1H6KTA9"/>
<accession>A0A1H6KTA9</accession>
<proteinExistence type="predicted"/>
<gene>
    <name evidence="1" type="ORF">BAZSYMA_ACONTIG276265_1</name>
</gene>